<dbReference type="EMBL" id="DSEU01000017">
    <property type="protein sequence ID" value="HEM66499.1"/>
    <property type="molecule type" value="Genomic_DNA"/>
</dbReference>
<gene>
    <name evidence="1" type="ORF">ENO26_02855</name>
</gene>
<accession>A0A7J2U1S5</accession>
<proteinExistence type="predicted"/>
<protein>
    <recommendedName>
        <fullName evidence="2">CopG family transcriptional regulator</fullName>
    </recommendedName>
</protein>
<reference evidence="1" key="1">
    <citation type="journal article" date="2020" name="mSystems">
        <title>Genome- and Community-Level Interaction Insights into Carbon Utilization and Element Cycling Functions of Hydrothermarchaeota in Hydrothermal Sediment.</title>
        <authorList>
            <person name="Zhou Z."/>
            <person name="Liu Y."/>
            <person name="Xu W."/>
            <person name="Pan J."/>
            <person name="Luo Z.H."/>
            <person name="Li M."/>
        </authorList>
    </citation>
    <scope>NUCLEOTIDE SEQUENCE [LARGE SCALE GENOMIC DNA]</scope>
    <source>
        <strain evidence="1">SpSt-125</strain>
    </source>
</reference>
<comment type="caution">
    <text evidence="1">The sequence shown here is derived from an EMBL/GenBank/DDBJ whole genome shotgun (WGS) entry which is preliminary data.</text>
</comment>
<evidence type="ECO:0008006" key="2">
    <source>
        <dbReference type="Google" id="ProtNLM"/>
    </source>
</evidence>
<sequence>MGYVTVSVKIPKWLKELLDEYGIKPGPIVRKVLEEEVKKHMLSELEEEARKLASKLSHISDGEIASLIREDREKRE</sequence>
<name>A0A7J2U1S5_9CREN</name>
<organism evidence="1">
    <name type="scientific">Ignisphaera aggregans</name>
    <dbReference type="NCBI Taxonomy" id="334771"/>
    <lineage>
        <taxon>Archaea</taxon>
        <taxon>Thermoproteota</taxon>
        <taxon>Thermoprotei</taxon>
        <taxon>Desulfurococcales</taxon>
        <taxon>Desulfurococcaceae</taxon>
        <taxon>Ignisphaera</taxon>
    </lineage>
</organism>
<evidence type="ECO:0000313" key="1">
    <source>
        <dbReference type="EMBL" id="HEM66499.1"/>
    </source>
</evidence>
<dbReference type="AlphaFoldDB" id="A0A7J2U1S5"/>